<dbReference type="SUPFAM" id="SSF52025">
    <property type="entry name" value="PA domain"/>
    <property type="match status" value="1"/>
</dbReference>
<dbReference type="InterPro" id="IPR032109">
    <property type="entry name" value="Big_3_5"/>
</dbReference>
<evidence type="ECO:0000259" key="14">
    <source>
        <dbReference type="Pfam" id="PF00082"/>
    </source>
</evidence>
<comment type="subcellular location">
    <subcellularLocation>
        <location evidence="1">Secreted</location>
    </subcellularLocation>
</comment>
<evidence type="ECO:0000259" key="16">
    <source>
        <dbReference type="Pfam" id="PF05922"/>
    </source>
</evidence>
<dbReference type="Pfam" id="PF17766">
    <property type="entry name" value="fn3_6"/>
    <property type="match status" value="1"/>
</dbReference>
<dbReference type="InterPro" id="IPR034197">
    <property type="entry name" value="Peptidases_S8_3"/>
</dbReference>
<dbReference type="Gene3D" id="2.60.120.380">
    <property type="match status" value="1"/>
</dbReference>
<dbReference type="Gene3D" id="2.60.40.2700">
    <property type="match status" value="1"/>
</dbReference>
<evidence type="ECO:0000256" key="10">
    <source>
        <dbReference type="PROSITE-ProRule" id="PRU01240"/>
    </source>
</evidence>
<evidence type="ECO:0000256" key="2">
    <source>
        <dbReference type="ARBA" id="ARBA00011073"/>
    </source>
</evidence>
<feature type="domain" description="Inhibitor I9" evidence="16">
    <location>
        <begin position="53"/>
        <end position="152"/>
    </location>
</feature>
<evidence type="ECO:0000313" key="20">
    <source>
        <dbReference type="Proteomes" id="UP000228758"/>
    </source>
</evidence>
<dbReference type="Pfam" id="PF05922">
    <property type="entry name" value="Inhibitor_I9"/>
    <property type="match status" value="1"/>
</dbReference>
<dbReference type="GO" id="GO:0005975">
    <property type="term" value="P:carbohydrate metabolic process"/>
    <property type="evidence" value="ECO:0007669"/>
    <property type="project" value="UniProtKB-ARBA"/>
</dbReference>
<feature type="domain" description="Peptidase S8/S53" evidence="14">
    <location>
        <begin position="181"/>
        <end position="666"/>
    </location>
</feature>
<dbReference type="InterPro" id="IPR010259">
    <property type="entry name" value="S8pro/Inhibitor_I9"/>
</dbReference>
<gene>
    <name evidence="19" type="ORF">CLV46_2697</name>
</gene>
<evidence type="ECO:0000256" key="12">
    <source>
        <dbReference type="SAM" id="MobiDB-lite"/>
    </source>
</evidence>
<dbReference type="InterPro" id="IPR013783">
    <property type="entry name" value="Ig-like_fold"/>
</dbReference>
<dbReference type="InterPro" id="IPR003137">
    <property type="entry name" value="PA_domain"/>
</dbReference>
<dbReference type="OrthoDB" id="9762066at2"/>
<dbReference type="GO" id="GO:0005576">
    <property type="term" value="C:extracellular region"/>
    <property type="evidence" value="ECO:0007669"/>
    <property type="project" value="UniProtKB-SubCell"/>
</dbReference>
<dbReference type="PROSITE" id="PS00138">
    <property type="entry name" value="SUBTILASE_SER"/>
    <property type="match status" value="1"/>
</dbReference>
<evidence type="ECO:0000256" key="5">
    <source>
        <dbReference type="ARBA" id="ARBA00022729"/>
    </source>
</evidence>
<dbReference type="Gene3D" id="3.30.70.80">
    <property type="entry name" value="Peptidase S8 propeptide/proteinase inhibitor I9"/>
    <property type="match status" value="1"/>
</dbReference>
<dbReference type="InterPro" id="IPR045051">
    <property type="entry name" value="SBT"/>
</dbReference>
<feature type="region of interest" description="Disordered" evidence="12">
    <location>
        <begin position="839"/>
        <end position="862"/>
    </location>
</feature>
<dbReference type="PRINTS" id="PR00723">
    <property type="entry name" value="SUBTILISIN"/>
</dbReference>
<feature type="domain" description="Subtilisin-like protease fibronectin type-III" evidence="18">
    <location>
        <begin position="707"/>
        <end position="799"/>
    </location>
</feature>
<dbReference type="PANTHER" id="PTHR10795">
    <property type="entry name" value="PROPROTEIN CONVERTASE SUBTILISIN/KEXIN"/>
    <property type="match status" value="1"/>
</dbReference>
<dbReference type="Gene3D" id="2.60.40.2310">
    <property type="match status" value="1"/>
</dbReference>
<protein>
    <submittedName>
        <fullName evidence="19">Pre-peptidase</fullName>
    </submittedName>
</protein>
<evidence type="ECO:0000256" key="9">
    <source>
        <dbReference type="PIRSR" id="PIRSR615500-1"/>
    </source>
</evidence>
<evidence type="ECO:0000256" key="13">
    <source>
        <dbReference type="SAM" id="SignalP"/>
    </source>
</evidence>
<keyword evidence="4 10" id="KW-0645">Protease</keyword>
<feature type="domain" description="Bacterial Ig-like" evidence="17">
    <location>
        <begin position="1116"/>
        <end position="1194"/>
    </location>
</feature>
<name>A0A2M9CMJ4_9MICO</name>
<dbReference type="AlphaFoldDB" id="A0A2M9CMJ4"/>
<dbReference type="PROSITE" id="PS00136">
    <property type="entry name" value="SUBTILASE_ASP"/>
    <property type="match status" value="1"/>
</dbReference>
<dbReference type="Pfam" id="PF00082">
    <property type="entry name" value="Peptidase_S8"/>
    <property type="match status" value="1"/>
</dbReference>
<dbReference type="InterPro" id="IPR041469">
    <property type="entry name" value="Subtilisin-like_FN3"/>
</dbReference>
<dbReference type="InterPro" id="IPR046450">
    <property type="entry name" value="PA_dom_sf"/>
</dbReference>
<accession>A0A2M9CMJ4</accession>
<dbReference type="RefSeq" id="WP_100365238.1">
    <property type="nucleotide sequence ID" value="NZ_PGFF01000001.1"/>
</dbReference>
<evidence type="ECO:0000256" key="11">
    <source>
        <dbReference type="RuleBase" id="RU003355"/>
    </source>
</evidence>
<evidence type="ECO:0000259" key="15">
    <source>
        <dbReference type="Pfam" id="PF02225"/>
    </source>
</evidence>
<evidence type="ECO:0000313" key="19">
    <source>
        <dbReference type="EMBL" id="PJJ73113.1"/>
    </source>
</evidence>
<keyword evidence="6 10" id="KW-0378">Hydrolase</keyword>
<dbReference type="InterPro" id="IPR000209">
    <property type="entry name" value="Peptidase_S8/S53_dom"/>
</dbReference>
<comment type="caution">
    <text evidence="19">The sequence shown here is derived from an EMBL/GenBank/DDBJ whole genome shotgun (WGS) entry which is preliminary data.</text>
</comment>
<dbReference type="CDD" id="cd02120">
    <property type="entry name" value="PA_subtilisin_like"/>
    <property type="match status" value="1"/>
</dbReference>
<feature type="signal peptide" evidence="13">
    <location>
        <begin position="1"/>
        <end position="33"/>
    </location>
</feature>
<keyword evidence="7 10" id="KW-0720">Serine protease</keyword>
<keyword evidence="5 13" id="KW-0732">Signal</keyword>
<dbReference type="InterPro" id="IPR023827">
    <property type="entry name" value="Peptidase_S8_Asp-AS"/>
</dbReference>
<dbReference type="SUPFAM" id="SSF52743">
    <property type="entry name" value="Subtilisin-like"/>
    <property type="match status" value="1"/>
</dbReference>
<dbReference type="Gene3D" id="3.50.30.30">
    <property type="match status" value="1"/>
</dbReference>
<feature type="compositionally biased region" description="Basic and acidic residues" evidence="12">
    <location>
        <begin position="843"/>
        <end position="854"/>
    </location>
</feature>
<evidence type="ECO:0000256" key="4">
    <source>
        <dbReference type="ARBA" id="ARBA00022670"/>
    </source>
</evidence>
<evidence type="ECO:0000256" key="6">
    <source>
        <dbReference type="ARBA" id="ARBA00022801"/>
    </source>
</evidence>
<dbReference type="GO" id="GO:0004252">
    <property type="term" value="F:serine-type endopeptidase activity"/>
    <property type="evidence" value="ECO:0007669"/>
    <property type="project" value="UniProtKB-UniRule"/>
</dbReference>
<comment type="similarity">
    <text evidence="2 10 11">Belongs to the peptidase S8 family.</text>
</comment>
<evidence type="ECO:0000256" key="8">
    <source>
        <dbReference type="ARBA" id="ARBA00023180"/>
    </source>
</evidence>
<dbReference type="Gene3D" id="3.40.50.200">
    <property type="entry name" value="Peptidase S8/S53 domain"/>
    <property type="match status" value="1"/>
</dbReference>
<keyword evidence="20" id="KW-1185">Reference proteome</keyword>
<dbReference type="Pfam" id="PF16640">
    <property type="entry name" value="Big_3_5"/>
    <property type="match status" value="1"/>
</dbReference>
<sequence length="1199" mass="122032">MSRSLRAPSRLLVSALAGGAVVASALVAAPAVAAPTPASIGGRGQTAFEPGRYIVTLVDDAVATYEGGVRGFGATKPEEGEQLNARRAPVTDYAGYLTEKQEQVAAAVGADIDYSYTLALNGFSADLTAEQAARLAADKNVAAVAPDEMLHVTEAVPSTEFLGLEGPEGVWAETGGVETAGEGVVVGVLDTGIAPENPSFAGDPLGTEPGDAPYRDGETITYTKGDGDTFTGACQTGVQFTVDDCSTKIVGARYFLQGFGESNLGSVEQGEYVSPRDGDGHGSHTGSTAVGNIDVPATVGGVEYDTITGVAPAAKIAAYKVCWSGPDPADTADDGCTTSDMLAAINQAVEDGVDVLNFSIGGGAAQTTISATDEAFLGAAAAGIFVAASAGNDGPGASTLDNASPWITTVAATTIPSYEATATLGNGEKYAGLSITVDRTEGAEPLSGPLVTATSVAVAGAVDARLCLPGTLDPALTEGKIVLCERGGNARAEKSQVVADAGGIGVLLVNPTPNSIDVDLHAIPTIHLSDRYYAAVTAYAQTPGATVTFTPGNQTDYTPPTPQVAGFSSRGPVLADGSDILKPDIAAPGVAILAAEANAEGEDPQWGFLSGTSMAAPHIAGLAALYLGERPDATPAEVKSALMTTAYDTVDENGEQFTDPFAQGAGHVDPTEFFEPGLVYQNGIGDWLAYIQGIGYDAGVDPIDPSNLNLASIAVGALTAAETVTRTVTATQSGTFTASVAGLEGIDVTVEPSTLEVVEGESYDYTVTFNRTTAPLDEFSTGSLTWTSGDTEVRSPIAIQPVTIVAPDEVAGEGVDGSVQVEVTPGGTGDIVLGTTGLSAGVRHPDPSGAEPEHSGSGSRGDLVEYTVEVPEGTAWSRFDLDSLDDTADLDLVVYLLDDAGDPVAGWQSATGAADERVDLPEPEAGTYLVEVSVFAANPSTAWDLVTTNVVPEGAAPLTLDPAVLAAVQGQPITYTASWTGLQPNSDYLGLVSYGDTGEATAISVETGEAPGPDTPVNTAPPTIEGTPVAGQTLTANPGEWDTEGLEFAFQWQRDGEDIAGATSSTYVVTAADEGSELTVVVTATGEGLDPATATSEPVLVKYASKLGIAVSPQVAFSWQRVTVNLRVTSGADTAPGGTLTVKVDGKSYDVPASIGEDGRASFRLPKLSRGLHVVSATYSGDETTAGSKSASKQVWIIL</sequence>
<feature type="chain" id="PRO_5014961358" evidence="13">
    <location>
        <begin position="34"/>
        <end position="1199"/>
    </location>
</feature>
<organism evidence="19 20">
    <name type="scientific">Diaminobutyricimonas aerilata</name>
    <dbReference type="NCBI Taxonomy" id="1162967"/>
    <lineage>
        <taxon>Bacteria</taxon>
        <taxon>Bacillati</taxon>
        <taxon>Actinomycetota</taxon>
        <taxon>Actinomycetes</taxon>
        <taxon>Micrococcales</taxon>
        <taxon>Microbacteriaceae</taxon>
        <taxon>Diaminobutyricimonas</taxon>
    </lineage>
</organism>
<dbReference type="EMBL" id="PGFF01000001">
    <property type="protein sequence ID" value="PJJ73113.1"/>
    <property type="molecule type" value="Genomic_DNA"/>
</dbReference>
<dbReference type="GO" id="GO:0006508">
    <property type="term" value="P:proteolysis"/>
    <property type="evidence" value="ECO:0007669"/>
    <property type="project" value="UniProtKB-KW"/>
</dbReference>
<evidence type="ECO:0000256" key="1">
    <source>
        <dbReference type="ARBA" id="ARBA00004613"/>
    </source>
</evidence>
<evidence type="ECO:0000256" key="3">
    <source>
        <dbReference type="ARBA" id="ARBA00022525"/>
    </source>
</evidence>
<dbReference type="InterPro" id="IPR037045">
    <property type="entry name" value="S8pro/Inhibitor_I9_sf"/>
</dbReference>
<evidence type="ECO:0000256" key="7">
    <source>
        <dbReference type="ARBA" id="ARBA00022825"/>
    </source>
</evidence>
<feature type="domain" description="PA" evidence="15">
    <location>
        <begin position="448"/>
        <end position="529"/>
    </location>
</feature>
<keyword evidence="8" id="KW-0325">Glycoprotein</keyword>
<dbReference type="Gene3D" id="2.60.40.10">
    <property type="entry name" value="Immunoglobulins"/>
    <property type="match status" value="1"/>
</dbReference>
<dbReference type="Pfam" id="PF02225">
    <property type="entry name" value="PA"/>
    <property type="match status" value="1"/>
</dbReference>
<evidence type="ECO:0000259" key="18">
    <source>
        <dbReference type="Pfam" id="PF17766"/>
    </source>
</evidence>
<dbReference type="PROSITE" id="PS51892">
    <property type="entry name" value="SUBTILASE"/>
    <property type="match status" value="1"/>
</dbReference>
<dbReference type="InterPro" id="IPR036852">
    <property type="entry name" value="Peptidase_S8/S53_dom_sf"/>
</dbReference>
<dbReference type="InterPro" id="IPR023828">
    <property type="entry name" value="Peptidase_S8_Ser-AS"/>
</dbReference>
<feature type="active site" description="Charge relay system" evidence="9 10">
    <location>
        <position position="613"/>
    </location>
</feature>
<feature type="active site" description="Charge relay system" evidence="9 10">
    <location>
        <position position="190"/>
    </location>
</feature>
<reference evidence="19 20" key="1">
    <citation type="submission" date="2017-11" db="EMBL/GenBank/DDBJ databases">
        <title>Genomic Encyclopedia of Archaeal and Bacterial Type Strains, Phase II (KMG-II): From Individual Species to Whole Genera.</title>
        <authorList>
            <person name="Goeker M."/>
        </authorList>
    </citation>
    <scope>NUCLEOTIDE SEQUENCE [LARGE SCALE GENOMIC DNA]</scope>
    <source>
        <strain evidence="19 20">DSM 27393</strain>
    </source>
</reference>
<feature type="active site" description="Charge relay system" evidence="9 10">
    <location>
        <position position="281"/>
    </location>
</feature>
<keyword evidence="3" id="KW-0964">Secreted</keyword>
<dbReference type="SUPFAM" id="SSF54897">
    <property type="entry name" value="Protease propeptides/inhibitors"/>
    <property type="match status" value="1"/>
</dbReference>
<dbReference type="InterPro" id="IPR015500">
    <property type="entry name" value="Peptidase_S8_subtilisin-rel"/>
</dbReference>
<proteinExistence type="inferred from homology"/>
<evidence type="ECO:0000259" key="17">
    <source>
        <dbReference type="Pfam" id="PF16640"/>
    </source>
</evidence>
<dbReference type="Proteomes" id="UP000228758">
    <property type="component" value="Unassembled WGS sequence"/>
</dbReference>
<dbReference type="CDD" id="cd04852">
    <property type="entry name" value="Peptidases_S8_3"/>
    <property type="match status" value="1"/>
</dbReference>